<dbReference type="EMBL" id="JARIHO010000002">
    <property type="protein sequence ID" value="KAJ7367390.1"/>
    <property type="molecule type" value="Genomic_DNA"/>
</dbReference>
<keyword evidence="4" id="KW-1185">Reference proteome</keyword>
<feature type="transmembrane region" description="Helical" evidence="1">
    <location>
        <begin position="115"/>
        <end position="136"/>
    </location>
</feature>
<evidence type="ECO:0000259" key="2">
    <source>
        <dbReference type="Pfam" id="PF20151"/>
    </source>
</evidence>
<dbReference type="InterPro" id="IPR045340">
    <property type="entry name" value="DUF6533"/>
</dbReference>
<gene>
    <name evidence="3" type="ORF">DFH08DRAFT_837381</name>
</gene>
<sequence length="276" mass="30813">MPSESEVVNTLLFLRYLTAFGLASIVYDHCLTLGMELKFIWMNPKTGLASKAGFALNRYLTEGIIAYTVYIFSGTYTALNDETSCGRFLWIFAIIVLRIYALWDQRTNVAKALMATFLVCIVATIVTGVFCELSLQPLFKFSEFFTTCLLSSMPRLVSATFAVQSFFDVLILVIALYNALERPHQTNDEVITSLANDGFKFLLAIFCLRSLYLVSSLVGDPGQCFATVATCWCLTSIISARLHLRLDALALGADPEEPLPLPLNILDNVDSLWYDR</sequence>
<feature type="domain" description="DUF6533" evidence="2">
    <location>
        <begin position="21"/>
        <end position="61"/>
    </location>
</feature>
<protein>
    <recommendedName>
        <fullName evidence="2">DUF6533 domain-containing protein</fullName>
    </recommendedName>
</protein>
<evidence type="ECO:0000313" key="4">
    <source>
        <dbReference type="Proteomes" id="UP001218218"/>
    </source>
</evidence>
<feature type="transmembrane region" description="Helical" evidence="1">
    <location>
        <begin position="156"/>
        <end position="180"/>
    </location>
</feature>
<feature type="transmembrane region" description="Helical" evidence="1">
    <location>
        <begin position="56"/>
        <end position="76"/>
    </location>
</feature>
<name>A0AAD7ATX2_9AGAR</name>
<evidence type="ECO:0000256" key="1">
    <source>
        <dbReference type="SAM" id="Phobius"/>
    </source>
</evidence>
<accession>A0AAD7ATX2</accession>
<reference evidence="3" key="1">
    <citation type="submission" date="2023-03" db="EMBL/GenBank/DDBJ databases">
        <title>Massive genome expansion in bonnet fungi (Mycena s.s.) driven by repeated elements and novel gene families across ecological guilds.</title>
        <authorList>
            <consortium name="Lawrence Berkeley National Laboratory"/>
            <person name="Harder C.B."/>
            <person name="Miyauchi S."/>
            <person name="Viragh M."/>
            <person name="Kuo A."/>
            <person name="Thoen E."/>
            <person name="Andreopoulos B."/>
            <person name="Lu D."/>
            <person name="Skrede I."/>
            <person name="Drula E."/>
            <person name="Henrissat B."/>
            <person name="Morin E."/>
            <person name="Kohler A."/>
            <person name="Barry K."/>
            <person name="LaButti K."/>
            <person name="Morin E."/>
            <person name="Salamov A."/>
            <person name="Lipzen A."/>
            <person name="Mereny Z."/>
            <person name="Hegedus B."/>
            <person name="Baldrian P."/>
            <person name="Stursova M."/>
            <person name="Weitz H."/>
            <person name="Taylor A."/>
            <person name="Grigoriev I.V."/>
            <person name="Nagy L.G."/>
            <person name="Martin F."/>
            <person name="Kauserud H."/>
        </authorList>
    </citation>
    <scope>NUCLEOTIDE SEQUENCE</scope>
    <source>
        <strain evidence="3">CBHHK002</strain>
    </source>
</reference>
<keyword evidence="1" id="KW-1133">Transmembrane helix</keyword>
<evidence type="ECO:0000313" key="3">
    <source>
        <dbReference type="EMBL" id="KAJ7367390.1"/>
    </source>
</evidence>
<organism evidence="3 4">
    <name type="scientific">Mycena albidolilacea</name>
    <dbReference type="NCBI Taxonomy" id="1033008"/>
    <lineage>
        <taxon>Eukaryota</taxon>
        <taxon>Fungi</taxon>
        <taxon>Dikarya</taxon>
        <taxon>Basidiomycota</taxon>
        <taxon>Agaricomycotina</taxon>
        <taxon>Agaricomycetes</taxon>
        <taxon>Agaricomycetidae</taxon>
        <taxon>Agaricales</taxon>
        <taxon>Marasmiineae</taxon>
        <taxon>Mycenaceae</taxon>
        <taxon>Mycena</taxon>
    </lineage>
</organism>
<proteinExistence type="predicted"/>
<feature type="transmembrane region" description="Helical" evidence="1">
    <location>
        <begin position="12"/>
        <end position="35"/>
    </location>
</feature>
<dbReference type="Proteomes" id="UP001218218">
    <property type="component" value="Unassembled WGS sequence"/>
</dbReference>
<keyword evidence="1" id="KW-0472">Membrane</keyword>
<comment type="caution">
    <text evidence="3">The sequence shown here is derived from an EMBL/GenBank/DDBJ whole genome shotgun (WGS) entry which is preliminary data.</text>
</comment>
<dbReference type="Pfam" id="PF20151">
    <property type="entry name" value="DUF6533"/>
    <property type="match status" value="1"/>
</dbReference>
<dbReference type="AlphaFoldDB" id="A0AAD7ATX2"/>
<keyword evidence="1" id="KW-0812">Transmembrane</keyword>
<feature type="transmembrane region" description="Helical" evidence="1">
    <location>
        <begin position="88"/>
        <end position="103"/>
    </location>
</feature>